<reference evidence="1 2" key="1">
    <citation type="submission" date="2020-06" db="EMBL/GenBank/DDBJ databases">
        <title>Reclassification of Facklamia ignava, Facklamia soureckii and Facklami tabacinasalis as Falseniella iganva gen. nov., comb. nov., Hutsoniella ignava gen. nov., comb. nov., and Ruoffia tabacinasalis gen. nov., comb. nov and description of Ruoffia haltotolerans sp. nov., isolated from hypersaline Inland Sea of Qatar.</title>
        <authorList>
            <person name="Fotedar R."/>
            <person name="Sankaranarayanan K."/>
            <person name="Lawson P."/>
            <person name="Caldwell M."/>
            <person name="Zeyara A."/>
            <person name="Al Malki A."/>
            <person name="Ali M."/>
        </authorList>
    </citation>
    <scope>NUCLEOTIDE SEQUENCE [LARGE SCALE GENOMIC DNA]</scope>
    <source>
        <strain evidence="1 2">INB8</strain>
    </source>
</reference>
<proteinExistence type="predicted"/>
<comment type="caution">
    <text evidence="1">The sequence shown here is derived from an EMBL/GenBank/DDBJ whole genome shotgun (WGS) entry which is preliminary data.</text>
</comment>
<dbReference type="AlphaFoldDB" id="A0A839A7R8"/>
<gene>
    <name evidence="1" type="ORF">HW423_10010</name>
</gene>
<keyword evidence="2" id="KW-1185">Reference proteome</keyword>
<dbReference type="RefSeq" id="WP_218931772.1">
    <property type="nucleotide sequence ID" value="NZ_JACAOA010000038.1"/>
</dbReference>
<organism evidence="1 2">
    <name type="scientific">Ruoffia halotolerans</name>
    <dbReference type="NCBI Taxonomy" id="2748684"/>
    <lineage>
        <taxon>Bacteria</taxon>
        <taxon>Bacillati</taxon>
        <taxon>Bacillota</taxon>
        <taxon>Bacilli</taxon>
        <taxon>Lactobacillales</taxon>
        <taxon>Aerococcaceae</taxon>
        <taxon>Ruoffia</taxon>
    </lineage>
</organism>
<sequence length="93" mass="11106">MNKLRSNNYKIFRLLILAITLIQLGTFTTTVSAKLVLISYRYDENKITGNLTNYHNYLYRDVPDNAYISSTITRIVEEGWNYIRFEKINNYNW</sequence>
<evidence type="ECO:0000313" key="1">
    <source>
        <dbReference type="EMBL" id="MBA5730117.1"/>
    </source>
</evidence>
<dbReference type="EMBL" id="JACAOA010000038">
    <property type="protein sequence ID" value="MBA5730117.1"/>
    <property type="molecule type" value="Genomic_DNA"/>
</dbReference>
<name>A0A839A7R8_9LACT</name>
<accession>A0A839A7R8</accession>
<dbReference type="Proteomes" id="UP000571018">
    <property type="component" value="Unassembled WGS sequence"/>
</dbReference>
<protein>
    <submittedName>
        <fullName evidence="1">Uncharacterized protein</fullName>
    </submittedName>
</protein>
<evidence type="ECO:0000313" key="2">
    <source>
        <dbReference type="Proteomes" id="UP000571018"/>
    </source>
</evidence>